<reference evidence="2" key="2">
    <citation type="submission" date="2021-04" db="EMBL/GenBank/DDBJ databases">
        <authorList>
            <person name="Gilroy R."/>
        </authorList>
    </citation>
    <scope>NUCLEOTIDE SEQUENCE</scope>
    <source>
        <strain evidence="2">CHK169-4300</strain>
    </source>
</reference>
<dbReference type="GO" id="GO:0003677">
    <property type="term" value="F:DNA binding"/>
    <property type="evidence" value="ECO:0007669"/>
    <property type="project" value="InterPro"/>
</dbReference>
<dbReference type="NCBIfam" id="TIGR01716">
    <property type="entry name" value="RGG_Cterm"/>
    <property type="match status" value="1"/>
</dbReference>
<dbReference type="Gene3D" id="1.25.40.10">
    <property type="entry name" value="Tetratricopeptide repeat domain"/>
    <property type="match status" value="1"/>
</dbReference>
<protein>
    <submittedName>
        <fullName evidence="2">Helix-turn-helix domain-containing protein</fullName>
    </submittedName>
</protein>
<dbReference type="Pfam" id="PF01381">
    <property type="entry name" value="HTH_3"/>
    <property type="match status" value="1"/>
</dbReference>
<feature type="domain" description="HTH cro/C1-type" evidence="1">
    <location>
        <begin position="7"/>
        <end position="60"/>
    </location>
</feature>
<dbReference type="InterPro" id="IPR011990">
    <property type="entry name" value="TPR-like_helical_dom_sf"/>
</dbReference>
<dbReference type="InterPro" id="IPR053163">
    <property type="entry name" value="HTH-type_regulator_Rgg"/>
</dbReference>
<dbReference type="PROSITE" id="PS50943">
    <property type="entry name" value="HTH_CROC1"/>
    <property type="match status" value="1"/>
</dbReference>
<gene>
    <name evidence="2" type="ORF">H9808_06515</name>
</gene>
<dbReference type="InterPro" id="IPR010057">
    <property type="entry name" value="Transcription_activator_Rgg_C"/>
</dbReference>
<organism evidence="2 3">
    <name type="scientific">Candidatus Atopostipes pullistercoris</name>
    <dbReference type="NCBI Taxonomy" id="2838467"/>
    <lineage>
        <taxon>Bacteria</taxon>
        <taxon>Bacillati</taxon>
        <taxon>Bacillota</taxon>
        <taxon>Bacilli</taxon>
        <taxon>Lactobacillales</taxon>
        <taxon>Carnobacteriaceae</taxon>
        <taxon>Atopostipes</taxon>
    </lineage>
</organism>
<accession>A0A9D2G363</accession>
<dbReference type="InterPro" id="IPR010982">
    <property type="entry name" value="Lambda_DNA-bd_dom_sf"/>
</dbReference>
<name>A0A9D2G363_9LACT</name>
<dbReference type="Proteomes" id="UP000824106">
    <property type="component" value="Unassembled WGS sequence"/>
</dbReference>
<dbReference type="SMART" id="SM00530">
    <property type="entry name" value="HTH_XRE"/>
    <property type="match status" value="1"/>
</dbReference>
<dbReference type="CDD" id="cd00093">
    <property type="entry name" value="HTH_XRE"/>
    <property type="match status" value="1"/>
</dbReference>
<reference evidence="2" key="1">
    <citation type="journal article" date="2021" name="PeerJ">
        <title>Extensive microbial diversity within the chicken gut microbiome revealed by metagenomics and culture.</title>
        <authorList>
            <person name="Gilroy R."/>
            <person name="Ravi A."/>
            <person name="Getino M."/>
            <person name="Pursley I."/>
            <person name="Horton D.L."/>
            <person name="Alikhan N.F."/>
            <person name="Baker D."/>
            <person name="Gharbi K."/>
            <person name="Hall N."/>
            <person name="Watson M."/>
            <person name="Adriaenssens E.M."/>
            <person name="Foster-Nyarko E."/>
            <person name="Jarju S."/>
            <person name="Secka A."/>
            <person name="Antonio M."/>
            <person name="Oren A."/>
            <person name="Chaudhuri R.R."/>
            <person name="La Ragione R."/>
            <person name="Hildebrand F."/>
            <person name="Pallen M.J."/>
        </authorList>
    </citation>
    <scope>NUCLEOTIDE SEQUENCE</scope>
    <source>
        <strain evidence="2">CHK169-4300</strain>
    </source>
</reference>
<dbReference type="Pfam" id="PF21259">
    <property type="entry name" value="Rgg_C"/>
    <property type="match status" value="1"/>
</dbReference>
<proteinExistence type="predicted"/>
<sequence length="305" mass="36401">MDFGKTFKQIRKSKGMTLKEAAGGSMSQAQLSRFENEQSMVTVDVLYEMLSNINTTPQEYYFLMGADPEKELKDFFYRIIEVDGKFQEMESLEAEREKLKASHPGPYDWQRYMIYFVENLIKAKNNEPFDTENYVRDYLLQIENWGERELRIYALFGFVLPVDTTYFLMKTAIKRSELYQEIPQDMKLLHTILTNNFSTFIYYNRLDYAKETLLIFEESIKQYSEFVESHLNLLFNKGVLAFKEKNIEKGKKYCEQVLSLCEILEQKERRKIYAHRYKMWAKEYNNPDFKEITIEPGILGFSLER</sequence>
<evidence type="ECO:0000313" key="3">
    <source>
        <dbReference type="Proteomes" id="UP000824106"/>
    </source>
</evidence>
<evidence type="ECO:0000259" key="1">
    <source>
        <dbReference type="PROSITE" id="PS50943"/>
    </source>
</evidence>
<dbReference type="EMBL" id="DXAZ01000102">
    <property type="protein sequence ID" value="HIZ71401.1"/>
    <property type="molecule type" value="Genomic_DNA"/>
</dbReference>
<comment type="caution">
    <text evidence="2">The sequence shown here is derived from an EMBL/GenBank/DDBJ whole genome shotgun (WGS) entry which is preliminary data.</text>
</comment>
<dbReference type="PANTHER" id="PTHR37038">
    <property type="entry name" value="TRANSCRIPTIONAL REGULATOR-RELATED"/>
    <property type="match status" value="1"/>
</dbReference>
<evidence type="ECO:0000313" key="2">
    <source>
        <dbReference type="EMBL" id="HIZ71401.1"/>
    </source>
</evidence>
<dbReference type="InterPro" id="IPR001387">
    <property type="entry name" value="Cro/C1-type_HTH"/>
</dbReference>
<dbReference type="AlphaFoldDB" id="A0A9D2G363"/>
<dbReference type="SUPFAM" id="SSF47413">
    <property type="entry name" value="lambda repressor-like DNA-binding domains"/>
    <property type="match status" value="1"/>
</dbReference>